<keyword evidence="5" id="KW-0653">Protein transport</keyword>
<organism evidence="11 12">
    <name type="scientific">Paraglomus brasilianum</name>
    <dbReference type="NCBI Taxonomy" id="144538"/>
    <lineage>
        <taxon>Eukaryota</taxon>
        <taxon>Fungi</taxon>
        <taxon>Fungi incertae sedis</taxon>
        <taxon>Mucoromycota</taxon>
        <taxon>Glomeromycotina</taxon>
        <taxon>Glomeromycetes</taxon>
        <taxon>Paraglomerales</taxon>
        <taxon>Paraglomeraceae</taxon>
        <taxon>Paraglomus</taxon>
    </lineage>
</organism>
<feature type="compositionally biased region" description="Low complexity" evidence="8">
    <location>
        <begin position="44"/>
        <end position="54"/>
    </location>
</feature>
<feature type="region of interest" description="Disordered" evidence="8">
    <location>
        <begin position="1"/>
        <end position="69"/>
    </location>
</feature>
<dbReference type="InterPro" id="IPR039745">
    <property type="entry name" value="Vps54"/>
</dbReference>
<keyword evidence="7" id="KW-0175">Coiled coil</keyword>
<feature type="domain" description="Vacuolar protein sorting-associated protein 54 C-terminal" evidence="9">
    <location>
        <begin position="932"/>
        <end position="1064"/>
    </location>
</feature>
<evidence type="ECO:0000256" key="8">
    <source>
        <dbReference type="SAM" id="MobiDB-lite"/>
    </source>
</evidence>
<dbReference type="Gene3D" id="1.20.1280.130">
    <property type="match status" value="1"/>
</dbReference>
<dbReference type="GO" id="GO:0042147">
    <property type="term" value="P:retrograde transport, endosome to Golgi"/>
    <property type="evidence" value="ECO:0007669"/>
    <property type="project" value="InterPro"/>
</dbReference>
<accession>A0A9N8ZGT2</accession>
<evidence type="ECO:0000259" key="9">
    <source>
        <dbReference type="Pfam" id="PF07928"/>
    </source>
</evidence>
<dbReference type="Proteomes" id="UP000789739">
    <property type="component" value="Unassembled WGS sequence"/>
</dbReference>
<evidence type="ECO:0000256" key="5">
    <source>
        <dbReference type="ARBA" id="ARBA00022927"/>
    </source>
</evidence>
<comment type="similarity">
    <text evidence="2">Belongs to the VPS54 family.</text>
</comment>
<proteinExistence type="inferred from homology"/>
<comment type="caution">
    <text evidence="11">The sequence shown here is derived from an EMBL/GenBank/DDBJ whole genome shotgun (WGS) entry which is preliminary data.</text>
</comment>
<evidence type="ECO:0000256" key="3">
    <source>
        <dbReference type="ARBA" id="ARBA00017665"/>
    </source>
</evidence>
<evidence type="ECO:0000256" key="4">
    <source>
        <dbReference type="ARBA" id="ARBA00022448"/>
    </source>
</evidence>
<evidence type="ECO:0000313" key="11">
    <source>
        <dbReference type="EMBL" id="CAG8492215.1"/>
    </source>
</evidence>
<name>A0A9N8ZGT2_9GLOM</name>
<gene>
    <name evidence="11" type="ORF">PBRASI_LOCUS2167</name>
</gene>
<dbReference type="GO" id="GO:0000938">
    <property type="term" value="C:GARP complex"/>
    <property type="evidence" value="ECO:0007669"/>
    <property type="project" value="InterPro"/>
</dbReference>
<protein>
    <recommendedName>
        <fullName evidence="3">Vacuolar protein sorting-associated protein 54</fullName>
    </recommendedName>
</protein>
<reference evidence="11" key="1">
    <citation type="submission" date="2021-06" db="EMBL/GenBank/DDBJ databases">
        <authorList>
            <person name="Kallberg Y."/>
            <person name="Tangrot J."/>
            <person name="Rosling A."/>
        </authorList>
    </citation>
    <scope>NUCLEOTIDE SEQUENCE</scope>
    <source>
        <strain evidence="11">BR232B</strain>
    </source>
</reference>
<dbReference type="PANTHER" id="PTHR12965:SF0">
    <property type="entry name" value="VACUOLAR PROTEIN SORTING-ASSOCIATED PROTEIN 54"/>
    <property type="match status" value="1"/>
</dbReference>
<dbReference type="OrthoDB" id="10259024at2759"/>
<dbReference type="EMBL" id="CAJVPI010000162">
    <property type="protein sequence ID" value="CAG8492215.1"/>
    <property type="molecule type" value="Genomic_DNA"/>
</dbReference>
<feature type="compositionally biased region" description="Low complexity" evidence="8">
    <location>
        <begin position="725"/>
        <end position="735"/>
    </location>
</feature>
<evidence type="ECO:0000256" key="7">
    <source>
        <dbReference type="ARBA" id="ARBA00023054"/>
    </source>
</evidence>
<feature type="compositionally biased region" description="Polar residues" evidence="8">
    <location>
        <begin position="736"/>
        <end position="753"/>
    </location>
</feature>
<dbReference type="Gene3D" id="6.10.250.860">
    <property type="match status" value="1"/>
</dbReference>
<dbReference type="InterPro" id="IPR012501">
    <property type="entry name" value="Vps54_C"/>
</dbReference>
<comment type="subcellular location">
    <subcellularLocation>
        <location evidence="1">Golgi apparatus</location>
        <location evidence="1">trans-Golgi network</location>
    </subcellularLocation>
</comment>
<feature type="region of interest" description="Disordered" evidence="8">
    <location>
        <begin position="651"/>
        <end position="700"/>
    </location>
</feature>
<dbReference type="AlphaFoldDB" id="A0A9N8ZGT2"/>
<dbReference type="PANTHER" id="PTHR12965">
    <property type="entry name" value="VACUOLAR PROTEIN SORTING 54"/>
    <property type="match status" value="1"/>
</dbReference>
<feature type="region of interest" description="Disordered" evidence="8">
    <location>
        <begin position="725"/>
        <end position="753"/>
    </location>
</feature>
<feature type="compositionally biased region" description="Polar residues" evidence="8">
    <location>
        <begin position="655"/>
        <end position="671"/>
    </location>
</feature>
<evidence type="ECO:0000256" key="6">
    <source>
        <dbReference type="ARBA" id="ARBA00023034"/>
    </source>
</evidence>
<dbReference type="Pfam" id="PF10475">
    <property type="entry name" value="Vps54_N"/>
    <property type="match status" value="1"/>
</dbReference>
<dbReference type="GO" id="GO:0015031">
    <property type="term" value="P:protein transport"/>
    <property type="evidence" value="ECO:0007669"/>
    <property type="project" value="UniProtKB-KW"/>
</dbReference>
<evidence type="ECO:0000259" key="10">
    <source>
        <dbReference type="Pfam" id="PF10475"/>
    </source>
</evidence>
<keyword evidence="6" id="KW-0333">Golgi apparatus</keyword>
<evidence type="ECO:0000256" key="2">
    <source>
        <dbReference type="ARBA" id="ARBA00009150"/>
    </source>
</evidence>
<sequence length="1196" mass="134411">MEKTLQLEQYDPSSNDQDHFNPPKSPKSPKSPHSPFATTSPLARRFSTSSTRSFDNNGYHVSPSTQRASSTMALYGQNYRHGHMRRISINSSISNFSTMSETSLPWTTKDIGFNAISGVLNNPNKSSSTVKPTKSDIPPVPQTTIRKVKPSDFNNYLKDITPVFEKYRLNKEMGTENDRELVYTSSDSPAASATNLLATNLQNLNKSEMDEIPAHRLESSRNPYSVPILLPLPTEEHVGKPEIELPLLETVPSIFFDADFSLEDPRTFDAVCEHADIIGGNLASPGISPNAILQEKLSHYLDTVEVHLINEISRRSSSFFAALSNLQALHSETLDCISQINVLRQKLSRIDESQAKQGLEVVKLKRRRANVGRLYEGIRMVAQLRSTQPTIQDLLRQGDYFSALDLIDEANNFLQGGDISQTDDYLKSDEPTTTRVMSRRLSEVAENLKRAGPIDLRGVRALVHFSAQLHELYRSIGVMMENDLLNIIFLDFEEHLNIVNTEEVINKLYKFNLAQQSQIRKTISVMGIDGTSLHKEEKLKERLAPLILGLYRTNRFANALQAYRERIFKEIEKVIQKRYPKVMEEQLGEIRSGSNTHSTMLAKHLKGMTYDAFLAVLLNLYAILLEAMQRVAVYNELFASVLKEVRSADADPHFDTNQYNNSTPSPEFTNSDEAHQEVSHNETNGVGHKNDEEKTDQPMPNLRILTAQSISGLKSFIRRASSSSSKQVSAASEPSQNTVDAASPSPQFDSSNTYGQLLTESSETVVSSADLAYDRCAKLIAMRADQNAQLNPKDFYRLFNVTWAFVLQGESLCGRTSVRLRPTIMSQAIIAKSFLNHFQMEKVRQLVTVIENEQWIPAEVPIDFQNIVNLIIRASSEGLDEFRDNFSGDPYEQSPLSPTYPAPRNVIRDGTGPNDAAAEANYASKKSLSVENSKFFVVGSTLVLLKTLGDCLRCMVNIPNLTQEVMNKIVEILNIFNSRTCQVILGGGARYSAGLKNITAKHLALASQSLDALTSLIPFVRECIRHNLDAKQIVMLTEFDRIKKDYTNHKSEIHAKLVSIMDERLEAHIKKFQAVRWDDPNGSNDVHQYMEVLVKETTTLHRVLNRYLRPDTLQSVMSEVFKLFNTKLAQEIDKLSIFTETGKSRLLKDVRYYIEKLSNLDRIEGPQNGLEAVVLSLQLQDPLSANTLSDSTSSKK</sequence>
<dbReference type="GO" id="GO:0019905">
    <property type="term" value="F:syntaxin binding"/>
    <property type="evidence" value="ECO:0007669"/>
    <property type="project" value="TreeGrafter"/>
</dbReference>
<dbReference type="GO" id="GO:0006896">
    <property type="term" value="P:Golgi to vacuole transport"/>
    <property type="evidence" value="ECO:0007669"/>
    <property type="project" value="TreeGrafter"/>
</dbReference>
<dbReference type="Pfam" id="PF07928">
    <property type="entry name" value="Vps54"/>
    <property type="match status" value="1"/>
</dbReference>
<evidence type="ECO:0000256" key="1">
    <source>
        <dbReference type="ARBA" id="ARBA00004601"/>
    </source>
</evidence>
<keyword evidence="4" id="KW-0813">Transport</keyword>
<keyword evidence="12" id="KW-1185">Reference proteome</keyword>
<dbReference type="InterPro" id="IPR019515">
    <property type="entry name" value="VPS54_N"/>
</dbReference>
<feature type="domain" description="Vacuolar protein sorting-associated protein 54 N-terminal" evidence="10">
    <location>
        <begin position="295"/>
        <end position="415"/>
    </location>
</feature>
<dbReference type="GO" id="GO:0005829">
    <property type="term" value="C:cytosol"/>
    <property type="evidence" value="ECO:0007669"/>
    <property type="project" value="GOC"/>
</dbReference>
<evidence type="ECO:0000313" key="12">
    <source>
        <dbReference type="Proteomes" id="UP000789739"/>
    </source>
</evidence>